<feature type="compositionally biased region" description="Polar residues" evidence="1">
    <location>
        <begin position="450"/>
        <end position="461"/>
    </location>
</feature>
<dbReference type="GO" id="GO:0006893">
    <property type="term" value="P:Golgi to plasma membrane transport"/>
    <property type="evidence" value="ECO:0007669"/>
    <property type="project" value="TreeGrafter"/>
</dbReference>
<dbReference type="GeneID" id="36517727"/>
<keyword evidence="3" id="KW-1185">Reference proteome</keyword>
<gene>
    <name evidence="2" type="ORF">B9G98_03979</name>
</gene>
<comment type="caution">
    <text evidence="2">The sequence shown here is derived from an EMBL/GenBank/DDBJ whole genome shotgun (WGS) entry which is preliminary data.</text>
</comment>
<dbReference type="STRING" id="45607.A0A2T0FN17"/>
<dbReference type="PANTHER" id="PTHR31975:SF1">
    <property type="entry name" value="BUD SITE SELECTION PROTEIN 7-RELATED"/>
    <property type="match status" value="1"/>
</dbReference>
<dbReference type="InterPro" id="IPR015374">
    <property type="entry name" value="ChAPs"/>
</dbReference>
<dbReference type="Pfam" id="PF09295">
    <property type="entry name" value="ChAPs"/>
    <property type="match status" value="1"/>
</dbReference>
<protein>
    <submittedName>
        <fullName evidence="2">Uncharacterized protein C31F10.16</fullName>
    </submittedName>
</protein>
<dbReference type="Gene3D" id="1.25.40.10">
    <property type="entry name" value="Tetratricopeptide repeat domain"/>
    <property type="match status" value="1"/>
</dbReference>
<dbReference type="RefSeq" id="XP_024666304.1">
    <property type="nucleotide sequence ID" value="XM_024810536.1"/>
</dbReference>
<accession>A0A2T0FN17</accession>
<organism evidence="2 3">
    <name type="scientific">Wickerhamiella sorbophila</name>
    <dbReference type="NCBI Taxonomy" id="45607"/>
    <lineage>
        <taxon>Eukaryota</taxon>
        <taxon>Fungi</taxon>
        <taxon>Dikarya</taxon>
        <taxon>Ascomycota</taxon>
        <taxon>Saccharomycotina</taxon>
        <taxon>Dipodascomycetes</taxon>
        <taxon>Dipodascales</taxon>
        <taxon>Trichomonascaceae</taxon>
        <taxon>Wickerhamiella</taxon>
    </lineage>
</organism>
<sequence>MTGFLGAIPEVLEEENMECLSTRTSALYTFRSLGAPDLVQLTKTTKTKESSTYHYTTGIDVSSSAAIAAHLNTLTFTLGESQVWFGRTPGWKIAAGTYCSYNAFSKLDIRVNAKIPGSVEAVALDLRGEEHKVADHHWREVYMSAMMRAMLLKDSDQYFVASCRHENPLSSPREAAQFFDAFEQLFLAGPQVGASYLVQSPSLECNFMVDTFLKVLEVTGEFKLAEQCLERLAKYHSAAKTLLAKVLIMSEKEIDAVKTMVAGVKSDPRDAQMLALEAEFCLKKGRLDLAHDSGLRSVAAAPVEFFSWDVLTQVYIAEENYEQALLTLNSAPLQQSAPMDTIRMPLAKKIHSPLPTDGVIDEVWAVDSNDDSETADASLLRLPASGLKGSALRAFDLLGMIFQKVGWPGLMRYRGEVFLMETEANAKSKETTPDTKTINPDETQPKETDNGSTGETVSNGNGHLESTEAPTARKMSTTASRNIKSKRLCERRLDSLFMVLYEDVRAYSDWQRELVHRESQQLPFNKTSLEWEVFGSVAQRLGHEPQAIQAFQKSLEMRFSHRVAWKLLEHYYKVRDYTKALELIVKLTAWNHRWYIEFSPRLSELFRGIVAREGLTKVQSIVNAAFSRTGALVLTEKLLADIKAFKSPGTEL</sequence>
<dbReference type="GO" id="GO:0034044">
    <property type="term" value="C:exomer complex"/>
    <property type="evidence" value="ECO:0007669"/>
    <property type="project" value="UniProtKB-ARBA"/>
</dbReference>
<proteinExistence type="predicted"/>
<evidence type="ECO:0000256" key="1">
    <source>
        <dbReference type="SAM" id="MobiDB-lite"/>
    </source>
</evidence>
<feature type="region of interest" description="Disordered" evidence="1">
    <location>
        <begin position="424"/>
        <end position="481"/>
    </location>
</feature>
<dbReference type="PANTHER" id="PTHR31975">
    <property type="entry name" value="BUD SITE SELECTION PROTEIN 7-RELATED"/>
    <property type="match status" value="1"/>
</dbReference>
<dbReference type="InterPro" id="IPR011990">
    <property type="entry name" value="TPR-like_helical_dom_sf"/>
</dbReference>
<evidence type="ECO:0000313" key="3">
    <source>
        <dbReference type="Proteomes" id="UP000238350"/>
    </source>
</evidence>
<dbReference type="EMBL" id="NDIQ01000022">
    <property type="protein sequence ID" value="PRT56359.1"/>
    <property type="molecule type" value="Genomic_DNA"/>
</dbReference>
<dbReference type="SUPFAM" id="SSF48452">
    <property type="entry name" value="TPR-like"/>
    <property type="match status" value="1"/>
</dbReference>
<dbReference type="AlphaFoldDB" id="A0A2T0FN17"/>
<dbReference type="OrthoDB" id="434695at2759"/>
<dbReference type="Proteomes" id="UP000238350">
    <property type="component" value="Unassembled WGS sequence"/>
</dbReference>
<reference evidence="2 3" key="1">
    <citation type="submission" date="2017-04" db="EMBL/GenBank/DDBJ databases">
        <title>Genome sequencing of [Candida] sorbophila.</title>
        <authorList>
            <person name="Ahn J.O."/>
        </authorList>
    </citation>
    <scope>NUCLEOTIDE SEQUENCE [LARGE SCALE GENOMIC DNA]</scope>
    <source>
        <strain evidence="2 3">DS02</strain>
    </source>
</reference>
<name>A0A2T0FN17_9ASCO</name>
<feature type="compositionally biased region" description="Basic and acidic residues" evidence="1">
    <location>
        <begin position="424"/>
        <end position="433"/>
    </location>
</feature>
<evidence type="ECO:0000313" key="2">
    <source>
        <dbReference type="EMBL" id="PRT56359.1"/>
    </source>
</evidence>